<dbReference type="RefSeq" id="WP_096328409.1">
    <property type="nucleotide sequence ID" value="NZ_FOMX01000010.1"/>
</dbReference>
<dbReference type="InterPro" id="IPR009061">
    <property type="entry name" value="DNA-bd_dom_put_sf"/>
</dbReference>
<organism evidence="3 4">
    <name type="scientific">Nannocystis exedens</name>
    <dbReference type="NCBI Taxonomy" id="54"/>
    <lineage>
        <taxon>Bacteria</taxon>
        <taxon>Pseudomonadati</taxon>
        <taxon>Myxococcota</taxon>
        <taxon>Polyangia</taxon>
        <taxon>Nannocystales</taxon>
        <taxon>Nannocystaceae</taxon>
        <taxon>Nannocystis</taxon>
    </lineage>
</organism>
<evidence type="ECO:0000256" key="1">
    <source>
        <dbReference type="PROSITE-ProRule" id="PRU00339"/>
    </source>
</evidence>
<dbReference type="GO" id="GO:0003677">
    <property type="term" value="F:DNA binding"/>
    <property type="evidence" value="ECO:0007669"/>
    <property type="project" value="InterPro"/>
</dbReference>
<dbReference type="STRING" id="54.SAMN02745121_03408"/>
<dbReference type="SUPFAM" id="SSF48452">
    <property type="entry name" value="TPR-like"/>
    <property type="match status" value="1"/>
</dbReference>
<accession>A0A1I1YMT3</accession>
<proteinExistence type="predicted"/>
<protein>
    <submittedName>
        <fullName evidence="3">Negative regulator of GroEL, contains thioredoxin-like and TPR-like domains</fullName>
    </submittedName>
</protein>
<dbReference type="CDD" id="cd00592">
    <property type="entry name" value="HTH_MerR-like"/>
    <property type="match status" value="1"/>
</dbReference>
<dbReference type="SMART" id="SM00028">
    <property type="entry name" value="TPR"/>
    <property type="match status" value="2"/>
</dbReference>
<feature type="domain" description="HTH merR-type" evidence="2">
    <location>
        <begin position="20"/>
        <end position="87"/>
    </location>
</feature>
<dbReference type="EMBL" id="FOMX01000010">
    <property type="protein sequence ID" value="SFE20905.1"/>
    <property type="molecule type" value="Genomic_DNA"/>
</dbReference>
<dbReference type="AlphaFoldDB" id="A0A1I1YMT3"/>
<keyword evidence="1" id="KW-0802">TPR repeat</keyword>
<dbReference type="Pfam" id="PF13432">
    <property type="entry name" value="TPR_16"/>
    <property type="match status" value="1"/>
</dbReference>
<dbReference type="InterPro" id="IPR000551">
    <property type="entry name" value="MerR-type_HTH_dom"/>
</dbReference>
<dbReference type="Gene3D" id="1.25.40.10">
    <property type="entry name" value="Tetratricopeptide repeat domain"/>
    <property type="match status" value="1"/>
</dbReference>
<reference evidence="4" key="1">
    <citation type="submission" date="2016-10" db="EMBL/GenBank/DDBJ databases">
        <authorList>
            <person name="Varghese N."/>
            <person name="Submissions S."/>
        </authorList>
    </citation>
    <scope>NUCLEOTIDE SEQUENCE [LARGE SCALE GENOMIC DNA]</scope>
    <source>
        <strain evidence="4">ATCC 25963</strain>
    </source>
</reference>
<evidence type="ECO:0000313" key="4">
    <source>
        <dbReference type="Proteomes" id="UP000199400"/>
    </source>
</evidence>
<dbReference type="PROSITE" id="PS50005">
    <property type="entry name" value="TPR"/>
    <property type="match status" value="2"/>
</dbReference>
<dbReference type="PROSITE" id="PS50293">
    <property type="entry name" value="TPR_REGION"/>
    <property type="match status" value="1"/>
</dbReference>
<keyword evidence="4" id="KW-1185">Reference proteome</keyword>
<evidence type="ECO:0000259" key="2">
    <source>
        <dbReference type="Pfam" id="PF13411"/>
    </source>
</evidence>
<gene>
    <name evidence="3" type="ORF">SAMN02745121_03408</name>
</gene>
<dbReference type="InterPro" id="IPR019734">
    <property type="entry name" value="TPR_rpt"/>
</dbReference>
<dbReference type="PANTHER" id="PTHR44998:SF1">
    <property type="entry name" value="UDP-N-ACETYLGLUCOSAMINE--PEPTIDE N-ACETYLGLUCOSAMINYLTRANSFERASE 110 KDA SUBUNIT"/>
    <property type="match status" value="1"/>
</dbReference>
<dbReference type="Pfam" id="PF13411">
    <property type="entry name" value="MerR_1"/>
    <property type="match status" value="1"/>
</dbReference>
<dbReference type="SUPFAM" id="SSF46955">
    <property type="entry name" value="Putative DNA-binding domain"/>
    <property type="match status" value="1"/>
</dbReference>
<dbReference type="GO" id="GO:0006493">
    <property type="term" value="P:protein O-linked glycosylation"/>
    <property type="evidence" value="ECO:0007669"/>
    <property type="project" value="TreeGrafter"/>
</dbReference>
<feature type="repeat" description="TPR" evidence="1">
    <location>
        <begin position="234"/>
        <end position="267"/>
    </location>
</feature>
<dbReference type="OrthoDB" id="5338908at2"/>
<feature type="repeat" description="TPR" evidence="1">
    <location>
        <begin position="200"/>
        <end position="233"/>
    </location>
</feature>
<dbReference type="Proteomes" id="UP000199400">
    <property type="component" value="Unassembled WGS sequence"/>
</dbReference>
<dbReference type="PANTHER" id="PTHR44998">
    <property type="match status" value="1"/>
</dbReference>
<dbReference type="GO" id="GO:0006355">
    <property type="term" value="P:regulation of DNA-templated transcription"/>
    <property type="evidence" value="ECO:0007669"/>
    <property type="project" value="InterPro"/>
</dbReference>
<name>A0A1I1YMT3_9BACT</name>
<dbReference type="GO" id="GO:0016757">
    <property type="term" value="F:glycosyltransferase activity"/>
    <property type="evidence" value="ECO:0007669"/>
    <property type="project" value="TreeGrafter"/>
</dbReference>
<dbReference type="Pfam" id="PF14559">
    <property type="entry name" value="TPR_19"/>
    <property type="match status" value="1"/>
</dbReference>
<evidence type="ECO:0000313" key="3">
    <source>
        <dbReference type="EMBL" id="SFE20905.1"/>
    </source>
</evidence>
<sequence length="331" mass="36411">MSETNETTIATSDPSAQSAYAVRDVSRLFELPESRLRYWAQTGFICPSIRVRGRTFYSFRDLIAIKVARELLGAGMPLQRVRRSLDSLRVKLPEVDQPLARLRVRCEHERVVVEDQTHSFEAATGQVLLDLNVQTLHQEVAQVLAMPRLQGPTPERSAYEWFLYACEREAAWTGDDPDDPAFTEAREAYDRALDLDPEFAAAYTNLGALLAAVGDLDGARDHFDQALRCDPGQHEAQANLAALALRTGDPETAIAGYRQLLRAAPDSLEAHYGLARALLAVGGKGQALAHLERFIAGVDGLAAAQQAGSLRERRQHATRVVAALRRELGSG</sequence>
<dbReference type="InterPro" id="IPR011990">
    <property type="entry name" value="TPR-like_helical_dom_sf"/>
</dbReference>
<dbReference type="Gene3D" id="1.10.1660.10">
    <property type="match status" value="1"/>
</dbReference>